<protein>
    <recommendedName>
        <fullName evidence="3 11">Aspartyl/glutamyl-tRNA(Asn/Gln) amidotransferase subunit B</fullName>
        <shortName evidence="11">Asp/Glu-ADT subunit B</shortName>
        <ecNumber evidence="11">6.3.5.-</ecNumber>
    </recommendedName>
</protein>
<proteinExistence type="inferred from homology"/>
<dbReference type="Proteomes" id="UP001063698">
    <property type="component" value="Chromosome"/>
</dbReference>
<evidence type="ECO:0000256" key="9">
    <source>
        <dbReference type="ARBA" id="ARBA00047380"/>
    </source>
</evidence>
<dbReference type="SUPFAM" id="SSF55931">
    <property type="entry name" value="Glutamine synthetase/guanido kinase"/>
    <property type="match status" value="1"/>
</dbReference>
<dbReference type="InterPro" id="IPR042114">
    <property type="entry name" value="GatB_C_1"/>
</dbReference>
<organism evidence="13 14">
    <name type="scientific">Ignicoccus pacificus DSM 13166</name>
    <dbReference type="NCBI Taxonomy" id="940294"/>
    <lineage>
        <taxon>Archaea</taxon>
        <taxon>Thermoproteota</taxon>
        <taxon>Thermoprotei</taxon>
        <taxon>Desulfurococcales</taxon>
        <taxon>Desulfurococcaceae</taxon>
        <taxon>Ignicoccus</taxon>
    </lineage>
</organism>
<evidence type="ECO:0000256" key="4">
    <source>
        <dbReference type="ARBA" id="ARBA00022598"/>
    </source>
</evidence>
<evidence type="ECO:0000256" key="11">
    <source>
        <dbReference type="HAMAP-Rule" id="MF_00121"/>
    </source>
</evidence>
<dbReference type="Gene3D" id="1.10.150.380">
    <property type="entry name" value="GatB domain, N-terminal subdomain"/>
    <property type="match status" value="1"/>
</dbReference>
<evidence type="ECO:0000256" key="7">
    <source>
        <dbReference type="ARBA" id="ARBA00022917"/>
    </source>
</evidence>
<sequence>MDAKIGLEVHVQLTALKTKLFCSCPSDYRDKPPNTNVCPVCLGMPGALPLLNERAIDMAISLCLALNGKVSEKVVFARKHYFYPDLPKGFQISQYTALGSSPVCIGGQVKINVDGKDKVIRIRRIQIEEDPGRLVWPQGFSSKYVLVDYNRSGIALMEIVTEPDMSSPKEARAFLEKLRSILEHLGICDCSLEGSMRADANVSVPGGERVEVKNIGSPKDVEKALTFEIVRQSTIIKQGGKVARETRHWDAGKRVTIASRSKEEEADYRYMPEPNIPPTLISPERVQRIRESLPELPDERARRFVREYGLSEYLAKVLTSSKALADTFEEVARAVGDYQRVANFLVVEYLRRVKEFNLELGEGLKAEHLKELFQLIDSGKITLNQAKEVVFPEMLLSGKPPSEIAKEKGLFVVRDEEKLREVIREVMEKNPKAVEDAKKSKKAINFLVGQVMKATRGKADPKLVRKLIEEMLSS</sequence>
<gene>
    <name evidence="11" type="primary">gatB</name>
    <name evidence="13" type="ORF">IPA_01810</name>
</gene>
<comment type="similarity">
    <text evidence="1 11">Belongs to the GatB/GatE family. GatB subfamily.</text>
</comment>
<dbReference type="PANTHER" id="PTHR11659:SF0">
    <property type="entry name" value="GLUTAMYL-TRNA(GLN) AMIDOTRANSFERASE SUBUNIT B, MITOCHONDRIAL"/>
    <property type="match status" value="1"/>
</dbReference>
<dbReference type="NCBIfam" id="NF004012">
    <property type="entry name" value="PRK05477.1-2"/>
    <property type="match status" value="1"/>
</dbReference>
<evidence type="ECO:0000313" key="13">
    <source>
        <dbReference type="EMBL" id="UXD21251.1"/>
    </source>
</evidence>
<name>A0A977KAD9_9CREN</name>
<dbReference type="SMART" id="SM00845">
    <property type="entry name" value="GatB_Yqey"/>
    <property type="match status" value="1"/>
</dbReference>
<evidence type="ECO:0000256" key="8">
    <source>
        <dbReference type="ARBA" id="ARBA00024799"/>
    </source>
</evidence>
<dbReference type="GO" id="GO:0005524">
    <property type="term" value="F:ATP binding"/>
    <property type="evidence" value="ECO:0007669"/>
    <property type="project" value="UniProtKB-KW"/>
</dbReference>
<evidence type="ECO:0000256" key="1">
    <source>
        <dbReference type="ARBA" id="ARBA00005306"/>
    </source>
</evidence>
<dbReference type="InterPro" id="IPR017959">
    <property type="entry name" value="Asn/Gln-tRNA_amidoTrfase_suB/E"/>
</dbReference>
<keyword evidence="5 11" id="KW-0547">Nucleotide-binding</keyword>
<evidence type="ECO:0000256" key="2">
    <source>
        <dbReference type="ARBA" id="ARBA00011123"/>
    </source>
</evidence>
<evidence type="ECO:0000256" key="10">
    <source>
        <dbReference type="ARBA" id="ARBA00047913"/>
    </source>
</evidence>
<accession>A0A977KAD9</accession>
<evidence type="ECO:0000256" key="3">
    <source>
        <dbReference type="ARBA" id="ARBA00016923"/>
    </source>
</evidence>
<dbReference type="InterPro" id="IPR017958">
    <property type="entry name" value="Gln-tRNA_amidoTrfase_suB_CS"/>
</dbReference>
<dbReference type="PANTHER" id="PTHR11659">
    <property type="entry name" value="GLUTAMYL-TRNA GLN AMIDOTRANSFERASE SUBUNIT B MITOCHONDRIAL AND PROKARYOTIC PET112-RELATED"/>
    <property type="match status" value="1"/>
</dbReference>
<dbReference type="InterPro" id="IPR006075">
    <property type="entry name" value="Asn/Gln-tRNA_Trfase_suB/E_cat"/>
</dbReference>
<dbReference type="EMBL" id="CP006868">
    <property type="protein sequence ID" value="UXD21251.1"/>
    <property type="molecule type" value="Genomic_DNA"/>
</dbReference>
<dbReference type="InterPro" id="IPR014746">
    <property type="entry name" value="Gln_synth/guanido_kin_cat_dom"/>
</dbReference>
<reference evidence="13" key="1">
    <citation type="submission" date="2013-11" db="EMBL/GenBank/DDBJ databases">
        <title>Comparative genomics of Ignicoccus.</title>
        <authorList>
            <person name="Podar M."/>
        </authorList>
    </citation>
    <scope>NUCLEOTIDE SEQUENCE</scope>
    <source>
        <strain evidence="13">DSM 13166</strain>
    </source>
</reference>
<dbReference type="GO" id="GO:0070681">
    <property type="term" value="P:glutaminyl-tRNAGln biosynthesis via transamidation"/>
    <property type="evidence" value="ECO:0007669"/>
    <property type="project" value="TreeGrafter"/>
</dbReference>
<dbReference type="InterPro" id="IPR023168">
    <property type="entry name" value="GatB_Yqey_C_2"/>
</dbReference>
<dbReference type="FunFam" id="1.10.10.410:FF:000001">
    <property type="entry name" value="Aspartyl/glutamyl-tRNA(Asn/Gln) amidotransferase subunit B"/>
    <property type="match status" value="1"/>
</dbReference>
<dbReference type="HAMAP" id="MF_00121">
    <property type="entry name" value="GatB"/>
    <property type="match status" value="1"/>
</dbReference>
<evidence type="ECO:0000256" key="5">
    <source>
        <dbReference type="ARBA" id="ARBA00022741"/>
    </source>
</evidence>
<dbReference type="InterPro" id="IPR004413">
    <property type="entry name" value="GatB"/>
</dbReference>
<keyword evidence="14" id="KW-1185">Reference proteome</keyword>
<comment type="function">
    <text evidence="8 11">Allows the formation of correctly charged Asn-tRNA(Asn) or Gln-tRNA(Gln) through the transamidation of misacylated Asp-tRNA(Asn) or Glu-tRNA(Gln) in organisms which lack either or both of asparaginyl-tRNA or glutaminyl-tRNA synthetases. The reaction takes place in the presence of glutamine and ATP through an activated phospho-Asp-tRNA(Asn) or phospho-Glu-tRNA(Gln).</text>
</comment>
<dbReference type="NCBIfam" id="NF004014">
    <property type="entry name" value="PRK05477.1-4"/>
    <property type="match status" value="1"/>
</dbReference>
<dbReference type="EC" id="6.3.5.-" evidence="11"/>
<dbReference type="GO" id="GO:0050567">
    <property type="term" value="F:glutaminyl-tRNA synthase (glutamine-hydrolyzing) activity"/>
    <property type="evidence" value="ECO:0007669"/>
    <property type="project" value="UniProtKB-UniRule"/>
</dbReference>
<dbReference type="Pfam" id="PF02637">
    <property type="entry name" value="GatB_Yqey"/>
    <property type="match status" value="1"/>
</dbReference>
<evidence type="ECO:0000259" key="12">
    <source>
        <dbReference type="SMART" id="SM00845"/>
    </source>
</evidence>
<dbReference type="GO" id="GO:0006412">
    <property type="term" value="P:translation"/>
    <property type="evidence" value="ECO:0007669"/>
    <property type="project" value="UniProtKB-UniRule"/>
</dbReference>
<dbReference type="Gene3D" id="1.10.10.410">
    <property type="match status" value="1"/>
</dbReference>
<comment type="subunit">
    <text evidence="2 11">Heterotrimer of A, B and C subunits.</text>
</comment>
<dbReference type="SUPFAM" id="SSF89095">
    <property type="entry name" value="GatB/YqeY motif"/>
    <property type="match status" value="1"/>
</dbReference>
<dbReference type="InterPro" id="IPR003789">
    <property type="entry name" value="Asn/Gln_tRNA_amidoTrase-B-like"/>
</dbReference>
<dbReference type="KEGG" id="ipc:IPA_01810"/>
<dbReference type="PROSITE" id="PS01234">
    <property type="entry name" value="GATB"/>
    <property type="match status" value="1"/>
</dbReference>
<dbReference type="InterPro" id="IPR018027">
    <property type="entry name" value="Asn/Gln_amidotransferase"/>
</dbReference>
<evidence type="ECO:0000313" key="14">
    <source>
        <dbReference type="Proteomes" id="UP001063698"/>
    </source>
</evidence>
<keyword evidence="7 11" id="KW-0648">Protein biosynthesis</keyword>
<comment type="catalytic activity">
    <reaction evidence="10 11">
        <text>L-glutamyl-tRNA(Gln) + L-glutamine + ATP + H2O = L-glutaminyl-tRNA(Gln) + L-glutamate + ADP + phosphate + H(+)</text>
        <dbReference type="Rhea" id="RHEA:17521"/>
        <dbReference type="Rhea" id="RHEA-COMP:9681"/>
        <dbReference type="Rhea" id="RHEA-COMP:9684"/>
        <dbReference type="ChEBI" id="CHEBI:15377"/>
        <dbReference type="ChEBI" id="CHEBI:15378"/>
        <dbReference type="ChEBI" id="CHEBI:29985"/>
        <dbReference type="ChEBI" id="CHEBI:30616"/>
        <dbReference type="ChEBI" id="CHEBI:43474"/>
        <dbReference type="ChEBI" id="CHEBI:58359"/>
        <dbReference type="ChEBI" id="CHEBI:78520"/>
        <dbReference type="ChEBI" id="CHEBI:78521"/>
        <dbReference type="ChEBI" id="CHEBI:456216"/>
    </reaction>
</comment>
<dbReference type="Pfam" id="PF02934">
    <property type="entry name" value="GatB_N"/>
    <property type="match status" value="1"/>
</dbReference>
<comment type="catalytic activity">
    <reaction evidence="9 11">
        <text>L-aspartyl-tRNA(Asn) + L-glutamine + ATP + H2O = L-asparaginyl-tRNA(Asn) + L-glutamate + ADP + phosphate + 2 H(+)</text>
        <dbReference type="Rhea" id="RHEA:14513"/>
        <dbReference type="Rhea" id="RHEA-COMP:9674"/>
        <dbReference type="Rhea" id="RHEA-COMP:9677"/>
        <dbReference type="ChEBI" id="CHEBI:15377"/>
        <dbReference type="ChEBI" id="CHEBI:15378"/>
        <dbReference type="ChEBI" id="CHEBI:29985"/>
        <dbReference type="ChEBI" id="CHEBI:30616"/>
        <dbReference type="ChEBI" id="CHEBI:43474"/>
        <dbReference type="ChEBI" id="CHEBI:58359"/>
        <dbReference type="ChEBI" id="CHEBI:78515"/>
        <dbReference type="ChEBI" id="CHEBI:78516"/>
        <dbReference type="ChEBI" id="CHEBI:456216"/>
    </reaction>
</comment>
<evidence type="ECO:0000256" key="6">
    <source>
        <dbReference type="ARBA" id="ARBA00022840"/>
    </source>
</evidence>
<keyword evidence="4 11" id="KW-0436">Ligase</keyword>
<keyword evidence="6 11" id="KW-0067">ATP-binding</keyword>
<dbReference type="AlphaFoldDB" id="A0A977KAD9"/>
<feature type="domain" description="Asn/Gln amidotransferase" evidence="12">
    <location>
        <begin position="326"/>
        <end position="472"/>
    </location>
</feature>
<dbReference type="NCBIfam" id="TIGR00133">
    <property type="entry name" value="gatB"/>
    <property type="match status" value="1"/>
</dbReference>